<keyword evidence="3" id="KW-0687">Ribonucleoprotein</keyword>
<feature type="compositionally biased region" description="Polar residues" evidence="1">
    <location>
        <begin position="453"/>
        <end position="476"/>
    </location>
</feature>
<feature type="region of interest" description="Disordered" evidence="1">
    <location>
        <begin position="438"/>
        <end position="478"/>
    </location>
</feature>
<dbReference type="PRINTS" id="PR00348">
    <property type="entry name" value="UBIQUITIN"/>
</dbReference>
<protein>
    <submittedName>
        <fullName evidence="3">Ubiquitin-40S ribosomal protein S27a</fullName>
    </submittedName>
</protein>
<feature type="compositionally biased region" description="Polar residues" evidence="1">
    <location>
        <begin position="913"/>
        <end position="933"/>
    </location>
</feature>
<name>A0A2I0AX68_9ASPA</name>
<feature type="compositionally biased region" description="Polar residues" evidence="1">
    <location>
        <begin position="115"/>
        <end position="124"/>
    </location>
</feature>
<gene>
    <name evidence="3" type="primary">UBF9</name>
    <name evidence="3" type="ORF">AXF42_Ash009800</name>
</gene>
<dbReference type="PROSITE" id="PS50053">
    <property type="entry name" value="UBIQUITIN_2"/>
    <property type="match status" value="1"/>
</dbReference>
<proteinExistence type="predicted"/>
<dbReference type="PANTHER" id="PTHR15204:SF5">
    <property type="entry name" value="LARGE PROLINE-RICH PROTEIN BAG6 ISOFORM X1"/>
    <property type="match status" value="1"/>
</dbReference>
<dbReference type="Pfam" id="PF00240">
    <property type="entry name" value="ubiquitin"/>
    <property type="match status" value="1"/>
</dbReference>
<feature type="region of interest" description="Disordered" evidence="1">
    <location>
        <begin position="518"/>
        <end position="543"/>
    </location>
</feature>
<dbReference type="GO" id="GO:0071818">
    <property type="term" value="C:BAT3 complex"/>
    <property type="evidence" value="ECO:0007669"/>
    <property type="project" value="TreeGrafter"/>
</dbReference>
<dbReference type="STRING" id="1088818.A0A2I0AX68"/>
<evidence type="ECO:0000313" key="4">
    <source>
        <dbReference type="Proteomes" id="UP000236161"/>
    </source>
</evidence>
<feature type="region of interest" description="Disordered" evidence="1">
    <location>
        <begin position="179"/>
        <end position="209"/>
    </location>
</feature>
<dbReference type="AlphaFoldDB" id="A0A2I0AX68"/>
<feature type="region of interest" description="Disordered" evidence="1">
    <location>
        <begin position="744"/>
        <end position="800"/>
    </location>
</feature>
<feature type="compositionally biased region" description="Polar residues" evidence="1">
    <location>
        <begin position="614"/>
        <end position="648"/>
    </location>
</feature>
<dbReference type="GO" id="GO:0031593">
    <property type="term" value="F:polyubiquitin modification-dependent protein binding"/>
    <property type="evidence" value="ECO:0007669"/>
    <property type="project" value="TreeGrafter"/>
</dbReference>
<dbReference type="InterPro" id="IPR019956">
    <property type="entry name" value="Ubiquitin_dom"/>
</dbReference>
<feature type="domain" description="Ubiquitin-like" evidence="2">
    <location>
        <begin position="24"/>
        <end position="99"/>
    </location>
</feature>
<dbReference type="InterPro" id="IPR019954">
    <property type="entry name" value="Ubiquitin_CS"/>
</dbReference>
<feature type="compositionally biased region" description="Low complexity" evidence="1">
    <location>
        <begin position="97"/>
        <end position="114"/>
    </location>
</feature>
<feature type="region of interest" description="Disordered" evidence="1">
    <location>
        <begin position="97"/>
        <end position="125"/>
    </location>
</feature>
<dbReference type="GO" id="GO:0051787">
    <property type="term" value="F:misfolded protein binding"/>
    <property type="evidence" value="ECO:0007669"/>
    <property type="project" value="TreeGrafter"/>
</dbReference>
<keyword evidence="4" id="KW-1185">Reference proteome</keyword>
<evidence type="ECO:0000313" key="3">
    <source>
        <dbReference type="EMBL" id="PKA60116.1"/>
    </source>
</evidence>
<evidence type="ECO:0000259" key="2">
    <source>
        <dbReference type="PROSITE" id="PS50053"/>
    </source>
</evidence>
<dbReference type="GO" id="GO:0036503">
    <property type="term" value="P:ERAD pathway"/>
    <property type="evidence" value="ECO:0007669"/>
    <property type="project" value="TreeGrafter"/>
</dbReference>
<dbReference type="Gene3D" id="3.10.20.90">
    <property type="entry name" value="Phosphatidylinositol 3-kinase Catalytic Subunit, Chain A, domain 1"/>
    <property type="match status" value="1"/>
</dbReference>
<feature type="region of interest" description="Disordered" evidence="1">
    <location>
        <begin position="570"/>
        <end position="648"/>
    </location>
</feature>
<dbReference type="InterPro" id="IPR029071">
    <property type="entry name" value="Ubiquitin-like_domsf"/>
</dbReference>
<dbReference type="FunFam" id="3.10.20.90:FF:000154">
    <property type="entry name" value="Large proline-rich protein BAG6"/>
    <property type="match status" value="1"/>
</dbReference>
<dbReference type="Proteomes" id="UP000236161">
    <property type="component" value="Unassembled WGS sequence"/>
</dbReference>
<accession>A0A2I0AX68</accession>
<feature type="compositionally biased region" description="Polar residues" evidence="1">
    <location>
        <begin position="518"/>
        <end position="529"/>
    </location>
</feature>
<organism evidence="3 4">
    <name type="scientific">Apostasia shenzhenica</name>
    <dbReference type="NCBI Taxonomy" id="1088818"/>
    <lineage>
        <taxon>Eukaryota</taxon>
        <taxon>Viridiplantae</taxon>
        <taxon>Streptophyta</taxon>
        <taxon>Embryophyta</taxon>
        <taxon>Tracheophyta</taxon>
        <taxon>Spermatophyta</taxon>
        <taxon>Magnoliopsida</taxon>
        <taxon>Liliopsida</taxon>
        <taxon>Asparagales</taxon>
        <taxon>Orchidaceae</taxon>
        <taxon>Apostasioideae</taxon>
        <taxon>Apostasia</taxon>
    </lineage>
</organism>
<feature type="compositionally biased region" description="Polar residues" evidence="1">
    <location>
        <begin position="574"/>
        <end position="605"/>
    </location>
</feature>
<feature type="region of interest" description="Disordered" evidence="1">
    <location>
        <begin position="910"/>
        <end position="934"/>
    </location>
</feature>
<dbReference type="EMBL" id="KZ451942">
    <property type="protein sequence ID" value="PKA60116.1"/>
    <property type="molecule type" value="Genomic_DNA"/>
</dbReference>
<keyword evidence="3" id="KW-0689">Ribosomal protein</keyword>
<dbReference type="PROSITE" id="PS00299">
    <property type="entry name" value="UBIQUITIN_1"/>
    <property type="match status" value="1"/>
</dbReference>
<feature type="compositionally biased region" description="Low complexity" evidence="1">
    <location>
        <begin position="438"/>
        <end position="449"/>
    </location>
</feature>
<reference evidence="3 4" key="1">
    <citation type="journal article" date="2017" name="Nature">
        <title>The Apostasia genome and the evolution of orchids.</title>
        <authorList>
            <person name="Zhang G.Q."/>
            <person name="Liu K.W."/>
            <person name="Li Z."/>
            <person name="Lohaus R."/>
            <person name="Hsiao Y.Y."/>
            <person name="Niu S.C."/>
            <person name="Wang J.Y."/>
            <person name="Lin Y.C."/>
            <person name="Xu Q."/>
            <person name="Chen L.J."/>
            <person name="Yoshida K."/>
            <person name="Fujiwara S."/>
            <person name="Wang Z.W."/>
            <person name="Zhang Y.Q."/>
            <person name="Mitsuda N."/>
            <person name="Wang M."/>
            <person name="Liu G.H."/>
            <person name="Pecoraro L."/>
            <person name="Huang H.X."/>
            <person name="Xiao X.J."/>
            <person name="Lin M."/>
            <person name="Wu X.Y."/>
            <person name="Wu W.L."/>
            <person name="Chen Y.Y."/>
            <person name="Chang S.B."/>
            <person name="Sakamoto S."/>
            <person name="Ohme-Takagi M."/>
            <person name="Yagi M."/>
            <person name="Zeng S.J."/>
            <person name="Shen C.Y."/>
            <person name="Yeh C.M."/>
            <person name="Luo Y.B."/>
            <person name="Tsai W.C."/>
            <person name="Van de Peer Y."/>
            <person name="Liu Z.J."/>
        </authorList>
    </citation>
    <scope>NUCLEOTIDE SEQUENCE [LARGE SCALE GENOMIC DNA]</scope>
    <source>
        <strain evidence="4">cv. Shenzhen</strain>
        <tissue evidence="3">Stem</tissue>
    </source>
</reference>
<feature type="compositionally biased region" description="Basic residues" evidence="1">
    <location>
        <begin position="748"/>
        <end position="758"/>
    </location>
</feature>
<dbReference type="InterPro" id="IPR000626">
    <property type="entry name" value="Ubiquitin-like_dom"/>
</dbReference>
<dbReference type="GO" id="GO:0005840">
    <property type="term" value="C:ribosome"/>
    <property type="evidence" value="ECO:0007669"/>
    <property type="project" value="UniProtKB-KW"/>
</dbReference>
<dbReference type="OrthoDB" id="267397at2759"/>
<feature type="compositionally biased region" description="Polar residues" evidence="1">
    <location>
        <begin position="768"/>
        <end position="800"/>
    </location>
</feature>
<dbReference type="SMART" id="SM00213">
    <property type="entry name" value="UBQ"/>
    <property type="match status" value="1"/>
</dbReference>
<dbReference type="CDD" id="cd17039">
    <property type="entry name" value="Ubl_ubiquitin_like"/>
    <property type="match status" value="1"/>
</dbReference>
<dbReference type="PANTHER" id="PTHR15204">
    <property type="entry name" value="LARGE PROLINE-RICH PROTEIN BAG6"/>
    <property type="match status" value="1"/>
</dbReference>
<evidence type="ECO:0000256" key="1">
    <source>
        <dbReference type="SAM" id="MobiDB-lite"/>
    </source>
</evidence>
<dbReference type="SUPFAM" id="SSF54236">
    <property type="entry name" value="Ubiquitin-like"/>
    <property type="match status" value="1"/>
</dbReference>
<sequence length="1019" mass="107932">MANESCSSGINSSQVVSDSSQSSIEIKIKTLDSQTYSLRVNKNMPVPTLKEKIMSAIGVPLNQQRLIYKGKVLKDDQLLSEYHMEDGDTLHLVVRQPGQSQPTSSTSGADTSSSNANHSGSGVQRNRVGQVAHSFYFGTVNVPDRPGETVAADISRIIGTVINSLGAATMGQTVGPIPAPSVSVVGESNQNSTGARDERPQSSNRISPSISTHEGVVLLNHPLQSSIQLSQSPFPGAVFPQMVIPDALTTLSEFISRMELLLQSSTNSHGSAQLQPRLQTSSLDARGLPTPELLRSVMDQAQHLLRDNAAAALSHVSERLEREGGSSDPAVRGQIQAEAMQLGVAMQHLGAMLLELGRAIMTLRIGQSSEEYSVNTGPAVYISAMGPNPIMVQPFPFQPSSLFSLSSPPFVTGVSGGGPSNNVNIHINAGSSVAFGSSSSGSMTSVGEGIPENHSSTEQVQTTQNVNDSRNSSTTRGVPARTVVAAIPAGAVPEAAGHVLSFMYPVQIRGQQSVLVNSIPQSSGSTPSRGQHPHEQSSVISPPAGYDSAAMLVAQITARIANNIHSNAAEGSHAATSGDTQSDMFSSTLQSSQINSNITLPSQLNEQRDGTLSGDPTSYNSVSGLQSNEGSRIGQSNESACQSDQLSVNTRERNEIDGRYHVSDLSVSGNEDCQIKTEVLHSSIVEPSTGAEEPVAISSSKAPVDYQPGDISFGVSNTESSKNEPDSVELPQVSCMTAPLGLGFGGLHTKKRSKTVRTKGKDDEQTEAPMSNQSQHSVPHSLGSQTSTGGTENANGSFSGLPSLFSQLMDAIPSGEQAGGRQTDLAGMMTTALQSPAFNSLLSGVASQSRVPAGNFRNLLEQCAKSPAVQNTVNQLVQQVGQSRDQGGQDRFNFSGMIQQMLPVVSEALGRAPTSSASTEDTQSEPPSYSNDVGSCATESVHDAKYQIDLSRTLERIEQHDNATRIFQSLVETAGHIYGEEFSYEDIAELGNNEELANEFLEVLRQDIRLRLEKARSRE</sequence>